<keyword evidence="8 11" id="KW-0406">Ion transport</keyword>
<comment type="caution">
    <text evidence="11">Lacks conserved residue(s) required for the propagation of feature annotation.</text>
</comment>
<feature type="transmembrane region" description="Helical" evidence="11">
    <location>
        <begin position="303"/>
        <end position="323"/>
    </location>
</feature>
<keyword evidence="3 11" id="KW-0813">Transport</keyword>
<feature type="transmembrane region" description="Helical" evidence="11">
    <location>
        <begin position="382"/>
        <end position="399"/>
    </location>
</feature>
<dbReference type="GO" id="GO:0043190">
    <property type="term" value="C:ATP-binding cassette (ABC) transporter complex"/>
    <property type="evidence" value="ECO:0007669"/>
    <property type="project" value="InterPro"/>
</dbReference>
<keyword evidence="4 11" id="KW-1003">Cell membrane</keyword>
<comment type="pathway">
    <text evidence="11">Cofactor biosynthesis; adenosylcobalamin biosynthesis.</text>
</comment>
<feature type="transmembrane region" description="Helical" evidence="11">
    <location>
        <begin position="246"/>
        <end position="267"/>
    </location>
</feature>
<dbReference type="InterPro" id="IPR018024">
    <property type="entry name" value="CbiM"/>
</dbReference>
<keyword evidence="5 11" id="KW-0169">Cobalamin biosynthesis</keyword>
<feature type="transmembrane region" description="Helical" evidence="11">
    <location>
        <begin position="439"/>
        <end position="459"/>
    </location>
</feature>
<name>A0AAE4S9R3_9EURY</name>
<comment type="similarity">
    <text evidence="11">Belongs to the CbiM family.</text>
</comment>
<evidence type="ECO:0000256" key="9">
    <source>
        <dbReference type="ARBA" id="ARBA00023136"/>
    </source>
</evidence>
<evidence type="ECO:0000256" key="7">
    <source>
        <dbReference type="ARBA" id="ARBA00022989"/>
    </source>
</evidence>
<dbReference type="Pfam" id="PF01891">
    <property type="entry name" value="CbiM"/>
    <property type="match status" value="1"/>
</dbReference>
<dbReference type="Gene3D" id="1.10.1760.20">
    <property type="match status" value="1"/>
</dbReference>
<dbReference type="GO" id="GO:0015087">
    <property type="term" value="F:cobalt ion transmembrane transporter activity"/>
    <property type="evidence" value="ECO:0007669"/>
    <property type="project" value="UniProtKB-UniRule"/>
</dbReference>
<evidence type="ECO:0000313" key="13">
    <source>
        <dbReference type="Proteomes" id="UP001273136"/>
    </source>
</evidence>
<feature type="transmembrane region" description="Helical" evidence="11">
    <location>
        <begin position="107"/>
        <end position="128"/>
    </location>
</feature>
<dbReference type="PANTHER" id="PTHR43627:SF1">
    <property type="entry name" value="COBALT TRANSPORT PROTEIN CBIM"/>
    <property type="match status" value="1"/>
</dbReference>
<organism evidence="12 13">
    <name type="scientific">Methanorbis furvi</name>
    <dbReference type="NCBI Taxonomy" id="3028299"/>
    <lineage>
        <taxon>Archaea</taxon>
        <taxon>Methanobacteriati</taxon>
        <taxon>Methanobacteriota</taxon>
        <taxon>Stenosarchaea group</taxon>
        <taxon>Methanomicrobia</taxon>
        <taxon>Methanomicrobiales</taxon>
        <taxon>Methanocorpusculaceae</taxon>
        <taxon>Methanorbis</taxon>
    </lineage>
</organism>
<dbReference type="RefSeq" id="WP_338093576.1">
    <property type="nucleotide sequence ID" value="NZ_JAWDKA010000002.1"/>
</dbReference>
<evidence type="ECO:0000256" key="10">
    <source>
        <dbReference type="ARBA" id="ARBA00023285"/>
    </source>
</evidence>
<evidence type="ECO:0000256" key="5">
    <source>
        <dbReference type="ARBA" id="ARBA00022573"/>
    </source>
</evidence>
<dbReference type="EMBL" id="JAWDKA010000002">
    <property type="protein sequence ID" value="MDV0441184.1"/>
    <property type="molecule type" value="Genomic_DNA"/>
</dbReference>
<feature type="transmembrane region" description="Helical" evidence="11">
    <location>
        <begin position="42"/>
        <end position="58"/>
    </location>
</feature>
<comment type="subcellular location">
    <subcellularLocation>
        <location evidence="1 11">Cell membrane</location>
        <topology evidence="1 11">Multi-pass membrane protein</topology>
    </subcellularLocation>
</comment>
<dbReference type="AlphaFoldDB" id="A0AAE4S9R3"/>
<dbReference type="NCBIfam" id="TIGR00123">
    <property type="entry name" value="cbiM"/>
    <property type="match status" value="1"/>
</dbReference>
<dbReference type="InterPro" id="IPR003339">
    <property type="entry name" value="ABC/ECF_trnsptr_transmembrane"/>
</dbReference>
<keyword evidence="10 11" id="KW-0170">Cobalt</keyword>
<feature type="transmembrane region" description="Helical" evidence="11">
    <location>
        <begin position="497"/>
        <end position="516"/>
    </location>
</feature>
<feature type="transmembrane region" description="Helical" evidence="11">
    <location>
        <begin position="466"/>
        <end position="485"/>
    </location>
</feature>
<evidence type="ECO:0000256" key="11">
    <source>
        <dbReference type="HAMAP-Rule" id="MF_01462"/>
    </source>
</evidence>
<keyword evidence="6 11" id="KW-0812">Transmembrane</keyword>
<proteinExistence type="inferred from homology"/>
<evidence type="ECO:0000256" key="2">
    <source>
        <dbReference type="ARBA" id="ARBA00022426"/>
    </source>
</evidence>
<feature type="transmembrane region" description="Helical" evidence="11">
    <location>
        <begin position="78"/>
        <end position="100"/>
    </location>
</feature>
<feature type="transmembrane region" description="Helical" evidence="11">
    <location>
        <begin position="578"/>
        <end position="596"/>
    </location>
</feature>
<feature type="transmembrane region" description="Helical" evidence="11">
    <location>
        <begin position="528"/>
        <end position="547"/>
    </location>
</feature>
<dbReference type="HAMAP" id="MF_01462">
    <property type="entry name" value="CbiM"/>
    <property type="match status" value="1"/>
</dbReference>
<dbReference type="Pfam" id="PF02361">
    <property type="entry name" value="CbiQ"/>
    <property type="match status" value="1"/>
</dbReference>
<evidence type="ECO:0000256" key="4">
    <source>
        <dbReference type="ARBA" id="ARBA00022475"/>
    </source>
</evidence>
<evidence type="ECO:0000256" key="8">
    <source>
        <dbReference type="ARBA" id="ARBA00023065"/>
    </source>
</evidence>
<comment type="function">
    <text evidence="11">Part of the energy-coupling factor (ECF) transporter complex CbiMNOQ involved in cobalt import.</text>
</comment>
<feature type="transmembrane region" description="Helical" evidence="11">
    <location>
        <begin position="166"/>
        <end position="185"/>
    </location>
</feature>
<feature type="transmembrane region" description="Helical" evidence="11">
    <location>
        <begin position="359"/>
        <end position="376"/>
    </location>
</feature>
<dbReference type="PANTHER" id="PTHR43627">
    <property type="match status" value="1"/>
</dbReference>
<dbReference type="NCBIfam" id="NF006184">
    <property type="entry name" value="PRK08319.1"/>
    <property type="match status" value="1"/>
</dbReference>
<dbReference type="CDD" id="cd16914">
    <property type="entry name" value="EcfT"/>
    <property type="match status" value="1"/>
</dbReference>
<feature type="transmembrane region" description="Helical" evidence="11">
    <location>
        <begin position="140"/>
        <end position="159"/>
    </location>
</feature>
<keyword evidence="7 11" id="KW-1133">Transmembrane helix</keyword>
<protein>
    <recommendedName>
        <fullName evidence="11">Putative cobalt transport protein CbiM</fullName>
    </recommendedName>
    <alternativeName>
        <fullName evidence="11">Energy-coupling factor transporter probable substrate-capture protein CbiM</fullName>
        <shortName evidence="11">ECF transporter S component CbiM</shortName>
    </alternativeName>
</protein>
<keyword evidence="13" id="KW-1185">Reference proteome</keyword>
<evidence type="ECO:0000256" key="3">
    <source>
        <dbReference type="ARBA" id="ARBA00022448"/>
    </source>
</evidence>
<gene>
    <name evidence="12" type="primary">cbiM_1</name>
    <name evidence="11" type="synonym">cbiM</name>
    <name evidence="12" type="ORF">McpAg1_03640</name>
</gene>
<dbReference type="Proteomes" id="UP001273136">
    <property type="component" value="Unassembled WGS sequence"/>
</dbReference>
<evidence type="ECO:0000256" key="6">
    <source>
        <dbReference type="ARBA" id="ARBA00022692"/>
    </source>
</evidence>
<keyword evidence="9 11" id="KW-0472">Membrane</keyword>
<evidence type="ECO:0000256" key="1">
    <source>
        <dbReference type="ARBA" id="ARBA00004651"/>
    </source>
</evidence>
<accession>A0AAE4S9R3</accession>
<dbReference type="InterPro" id="IPR002751">
    <property type="entry name" value="CbiM/NikMN"/>
</dbReference>
<feature type="transmembrane region" description="Helical" evidence="11">
    <location>
        <begin position="12"/>
        <end position="35"/>
    </location>
</feature>
<dbReference type="GO" id="GO:0009236">
    <property type="term" value="P:cobalamin biosynthetic process"/>
    <property type="evidence" value="ECO:0007669"/>
    <property type="project" value="UniProtKB-UniRule"/>
</dbReference>
<comment type="caution">
    <text evidence="12">The sequence shown here is derived from an EMBL/GenBank/DDBJ whole genome shotgun (WGS) entry which is preliminary data.</text>
</comment>
<sequence>MHIMEGFLPGPWWQIWTIIAAVCVVAGIAAFTKLVRQRPETLPLLGLAGAFVFILSSLKIPSLGSSSHPTGTGFGSVLFGPAITSVFCTVVLVFQALFLAHGGLTTLGANIVAMGIIGPLAACMIFRFGHLITPEFSVRSFTITMFSAAAAADLATYAMTSLQLALAYPAADGGILATFLLYIGIFGITQIPLAVVEGIAIVLLMRLVITVKPEIFVSLGILSRTETKTLGGVCDADAALPNSRKWLWVGILVVLITAILAFSFAVYGTQPGTDDIVAGTLEGAGVVPWFEAGSLFSEEMHGWLFALQAAIGTVIVIACLYWLRYRTSCAKGRCGEQKHTIFDEHILDDAAMASPLRHVPAWLKLVLCVASIIIAVTSPLPYVPLFIAGVMIAASFILAKVSLHLYASLLMIPVAFAGTGALVILFITGGGETLADLFTIGPLHLSITTNSVALSFLVLSRTLAGMCCLFFLALTTPMTSLFEVLKSLRFPQEFVDLAMLIYRYIFVFIGEAISIHNAQVMRGGYGSFRNWISSFSMLASMLFIRSWDRGEAIFLSMDSRCYDGCMVLPEEESRATPVSVFAVTMFLVAAFLLLIFEWRFV</sequence>
<feature type="transmembrane region" description="Helical" evidence="11">
    <location>
        <begin position="406"/>
        <end position="427"/>
    </location>
</feature>
<dbReference type="InterPro" id="IPR012809">
    <property type="entry name" value="ECF_CbiQ"/>
</dbReference>
<evidence type="ECO:0000313" key="12">
    <source>
        <dbReference type="EMBL" id="MDV0441184.1"/>
    </source>
</evidence>
<comment type="subunit">
    <text evidence="11">Forms an energy-coupling factor (ECF) transporter complex composed of an ATP-binding protein (A component, CbiO), a transmembrane protein (T component, CbiQ) and 2 possible substrate-capture proteins (S components, CbiM and CbiN) of unknown stoichimetry.</text>
</comment>
<keyword evidence="2 11" id="KW-0171">Cobalt transport</keyword>
<reference evidence="12" key="1">
    <citation type="submission" date="2023-06" db="EMBL/GenBank/DDBJ databases">
        <title>Genome sequence of Methancorpusculaceae sp. Ag1.</title>
        <authorList>
            <person name="Protasov E."/>
            <person name="Platt K."/>
            <person name="Poehlein A."/>
            <person name="Daniel R."/>
            <person name="Brune A."/>
        </authorList>
    </citation>
    <scope>NUCLEOTIDE SEQUENCE</scope>
    <source>
        <strain evidence="12">Ag1</strain>
    </source>
</reference>
<dbReference type="NCBIfam" id="TIGR02454">
    <property type="entry name" value="ECF_T_CbiQ"/>
    <property type="match status" value="1"/>
</dbReference>